<evidence type="ECO:0000313" key="2">
    <source>
        <dbReference type="EMBL" id="UXZ05003.1"/>
    </source>
</evidence>
<dbReference type="RefSeq" id="WP_263076504.1">
    <property type="nucleotide sequence ID" value="NZ_CP089977.1"/>
</dbReference>
<gene>
    <name evidence="2" type="ORF">LU297_00680</name>
</gene>
<feature type="signal peptide" evidence="1">
    <location>
        <begin position="1"/>
        <end position="23"/>
    </location>
</feature>
<dbReference type="PANTHER" id="PTHR34387">
    <property type="entry name" value="SLR1258 PROTEIN"/>
    <property type="match status" value="1"/>
</dbReference>
<dbReference type="EMBL" id="CP089977">
    <property type="protein sequence ID" value="UXZ05003.1"/>
    <property type="molecule type" value="Genomic_DNA"/>
</dbReference>
<proteinExistence type="predicted"/>
<sequence>MKSTLVFTTLTAVLASLSSVAIAQTAYNQISFTSEARTKIANDQLQATLSKTAQAATPAAIANELNKSINQALTLAKRYPEVVVSTSRQHTQPRYANNQDDSDQKIIGFTGSVSLELSSKNFEKASQLIADLQDIMIIDQLNFGVSEQTYANAEKQLQTQAIKNFQDEAQNISQSFGASGYKIVNVQLNHHQYAPAYPMAMMASAKMADSRAVVQEFSAGDSTINYTINGTIELIK</sequence>
<organism evidence="2 3">
    <name type="scientific">Moraxella nasicaprae</name>
    <dbReference type="NCBI Taxonomy" id="2904122"/>
    <lineage>
        <taxon>Bacteria</taxon>
        <taxon>Pseudomonadati</taxon>
        <taxon>Pseudomonadota</taxon>
        <taxon>Gammaproteobacteria</taxon>
        <taxon>Moraxellales</taxon>
        <taxon>Moraxellaceae</taxon>
        <taxon>Moraxella</taxon>
    </lineage>
</organism>
<dbReference type="InterPro" id="IPR007497">
    <property type="entry name" value="SIMPL/DUF541"/>
</dbReference>
<dbReference type="InterPro" id="IPR052022">
    <property type="entry name" value="26kDa_periplasmic_antigen"/>
</dbReference>
<dbReference type="PANTHER" id="PTHR34387:SF1">
    <property type="entry name" value="PERIPLASMIC IMMUNOGENIC PROTEIN"/>
    <property type="match status" value="1"/>
</dbReference>
<name>A0ABY6F4M7_9GAMM</name>
<dbReference type="Gene3D" id="3.30.70.2970">
    <property type="entry name" value="Protein of unknown function (DUF541), domain 2"/>
    <property type="match status" value="1"/>
</dbReference>
<dbReference type="Pfam" id="PF04402">
    <property type="entry name" value="SIMPL"/>
    <property type="match status" value="1"/>
</dbReference>
<accession>A0ABY6F4M7</accession>
<reference evidence="2" key="1">
    <citation type="submission" date="2021-12" db="EMBL/GenBank/DDBJ databases">
        <title>taxonomy of Moraxella sp. ZY201224.</title>
        <authorList>
            <person name="Li F."/>
        </authorList>
    </citation>
    <scope>NUCLEOTIDE SEQUENCE</scope>
    <source>
        <strain evidence="2">ZY201224</strain>
    </source>
</reference>
<evidence type="ECO:0000256" key="1">
    <source>
        <dbReference type="SAM" id="SignalP"/>
    </source>
</evidence>
<dbReference type="Proteomes" id="UP001063782">
    <property type="component" value="Chromosome"/>
</dbReference>
<keyword evidence="1" id="KW-0732">Signal</keyword>
<protein>
    <submittedName>
        <fullName evidence="2">SIMPL domain-containing protein</fullName>
    </submittedName>
</protein>
<feature type="chain" id="PRO_5047351451" evidence="1">
    <location>
        <begin position="24"/>
        <end position="236"/>
    </location>
</feature>
<keyword evidence="3" id="KW-1185">Reference proteome</keyword>
<dbReference type="Gene3D" id="3.30.110.170">
    <property type="entry name" value="Protein of unknown function (DUF541), domain 1"/>
    <property type="match status" value="1"/>
</dbReference>
<evidence type="ECO:0000313" key="3">
    <source>
        <dbReference type="Proteomes" id="UP001063782"/>
    </source>
</evidence>